<evidence type="ECO:0000313" key="4">
    <source>
        <dbReference type="Proteomes" id="UP000672032"/>
    </source>
</evidence>
<dbReference type="InterPro" id="IPR050523">
    <property type="entry name" value="AKR_Detox_Biosynth"/>
</dbReference>
<dbReference type="OrthoDB" id="48988at2759"/>
<dbReference type="Pfam" id="PF00248">
    <property type="entry name" value="Aldo_ket_red"/>
    <property type="match status" value="1"/>
</dbReference>
<dbReference type="Proteomes" id="UP000672032">
    <property type="component" value="Chromosome 2"/>
</dbReference>
<dbReference type="GO" id="GO:0016491">
    <property type="term" value="F:oxidoreductase activity"/>
    <property type="evidence" value="ECO:0007669"/>
    <property type="project" value="UniProtKB-KW"/>
</dbReference>
<accession>A0A8A3P8R0</accession>
<proteinExistence type="predicted"/>
<evidence type="ECO:0000313" key="3">
    <source>
        <dbReference type="EMBL" id="QSZ31168.1"/>
    </source>
</evidence>
<organism evidence="3 4">
    <name type="scientific">Monilinia vaccinii-corymbosi</name>
    <dbReference type="NCBI Taxonomy" id="61207"/>
    <lineage>
        <taxon>Eukaryota</taxon>
        <taxon>Fungi</taxon>
        <taxon>Dikarya</taxon>
        <taxon>Ascomycota</taxon>
        <taxon>Pezizomycotina</taxon>
        <taxon>Leotiomycetes</taxon>
        <taxon>Helotiales</taxon>
        <taxon>Sclerotiniaceae</taxon>
        <taxon>Monilinia</taxon>
    </lineage>
</organism>
<dbReference type="PANTHER" id="PTHR43364:SF4">
    <property type="entry name" value="NAD(P)-LINKED OXIDOREDUCTASE SUPERFAMILY PROTEIN"/>
    <property type="match status" value="1"/>
</dbReference>
<reference evidence="3" key="1">
    <citation type="submission" date="2020-10" db="EMBL/GenBank/DDBJ databases">
        <title>Genome Sequence of Monilinia vaccinii-corymbosi Sheds Light on Mummy Berry Disease Infection of Blueberry and Mating Type.</title>
        <authorList>
            <person name="Yow A.G."/>
            <person name="Zhang Y."/>
            <person name="Bansal K."/>
            <person name="Eacker S.M."/>
            <person name="Sullivan S."/>
            <person name="Liachko I."/>
            <person name="Cubeta M.A."/>
            <person name="Rollins J.A."/>
            <person name="Ashrafi H."/>
        </authorList>
    </citation>
    <scope>NUCLEOTIDE SEQUENCE</scope>
    <source>
        <strain evidence="3">RL-1</strain>
    </source>
</reference>
<dbReference type="Gene3D" id="3.20.20.100">
    <property type="entry name" value="NADP-dependent oxidoreductase domain"/>
    <property type="match status" value="1"/>
</dbReference>
<keyword evidence="1" id="KW-0560">Oxidoreductase</keyword>
<keyword evidence="4" id="KW-1185">Reference proteome</keyword>
<dbReference type="PANTHER" id="PTHR43364">
    <property type="entry name" value="NADH-SPECIFIC METHYLGLYOXAL REDUCTASE-RELATED"/>
    <property type="match status" value="1"/>
</dbReference>
<name>A0A8A3P8R0_9HELO</name>
<sequence length="343" mass="38952">MATEIRFKSRIPIVLGAMTFGKPGVVQTRVHDIKDVSSMISLFQSYGYNEMDTARVYGKGSSEEYLGQLQPSYTDRGIIMATKLYPNNSVYPNNMDGSNITHSAKDLRLHLDRSLKALGVDKVDLFYLHAPDRNVPFEETFGMCDVLHKEGKFNRLGVSNFMSWEVAQVQEICIKNNWIRPTVYQGVYNAIQRSIEPELLPCLHHYNMSFYAFNPLAGGYLTSRYHRHQPTTSPTSRFDASTIQGQTYRKRYWNDSAFDALDLIREAASAARLSESECALRWLAHHARLDPERGDRIIVGASSQAHLRENLADLEKGPLAEGVLGALDRAWERTRGVVEGYWH</sequence>
<dbReference type="SUPFAM" id="SSF51430">
    <property type="entry name" value="NAD(P)-linked oxidoreductase"/>
    <property type="match status" value="1"/>
</dbReference>
<dbReference type="InterPro" id="IPR020471">
    <property type="entry name" value="AKR"/>
</dbReference>
<dbReference type="PRINTS" id="PR00069">
    <property type="entry name" value="ALDKETRDTASE"/>
</dbReference>
<feature type="domain" description="NADP-dependent oxidoreductase" evidence="2">
    <location>
        <begin position="12"/>
        <end position="331"/>
    </location>
</feature>
<dbReference type="EMBL" id="CP063406">
    <property type="protein sequence ID" value="QSZ31168.1"/>
    <property type="molecule type" value="Genomic_DNA"/>
</dbReference>
<dbReference type="InterPro" id="IPR036812">
    <property type="entry name" value="NAD(P)_OxRdtase_dom_sf"/>
</dbReference>
<gene>
    <name evidence="3" type="ORF">DSL72_000731</name>
</gene>
<dbReference type="InterPro" id="IPR023210">
    <property type="entry name" value="NADP_OxRdtase_dom"/>
</dbReference>
<dbReference type="AlphaFoldDB" id="A0A8A3P8R0"/>
<protein>
    <recommendedName>
        <fullName evidence="2">NADP-dependent oxidoreductase domain-containing protein</fullName>
    </recommendedName>
</protein>
<evidence type="ECO:0000256" key="1">
    <source>
        <dbReference type="ARBA" id="ARBA00023002"/>
    </source>
</evidence>
<dbReference type="CDD" id="cd19075">
    <property type="entry name" value="AKR_AKR7A1-5"/>
    <property type="match status" value="1"/>
</dbReference>
<evidence type="ECO:0000259" key="2">
    <source>
        <dbReference type="Pfam" id="PF00248"/>
    </source>
</evidence>